<comment type="caution">
    <text evidence="1">The sequence shown here is derived from an EMBL/GenBank/DDBJ whole genome shotgun (WGS) entry which is preliminary data.</text>
</comment>
<reference evidence="1 2" key="1">
    <citation type="submission" date="2020-10" db="EMBL/GenBank/DDBJ databases">
        <title>Sequencing the genomes of 1000 actinobacteria strains.</title>
        <authorList>
            <person name="Klenk H.-P."/>
        </authorList>
    </citation>
    <scope>NUCLEOTIDE SEQUENCE [LARGE SCALE GENOMIC DNA]</scope>
    <source>
        <strain evidence="1 2">DSM 7307</strain>
    </source>
</reference>
<protein>
    <submittedName>
        <fullName evidence="1">Uncharacterized protein</fullName>
    </submittedName>
</protein>
<sequence length="158" mass="18281">MNMATENSKWRRSPPVQKLKKRLAISAPDLIEHFYADAERRLMHEEEKRRRNIGERTLQPRQMRPDIAMALAGYRYIDANKGRIIESRLEMHRPRRASPPANFGKLGSHHRLIIAVARQEIGGKIQRMQAFRNLAIALLPSVVHQVAGQDKHIRPESL</sequence>
<gene>
    <name evidence="1" type="ORF">H4W29_006468</name>
</gene>
<dbReference type="Proteomes" id="UP000620262">
    <property type="component" value="Unassembled WGS sequence"/>
</dbReference>
<accession>A0ABR9J182</accession>
<organism evidence="1 2">
    <name type="scientific">Rhizobium viscosum</name>
    <name type="common">Arthrobacter viscosus</name>
    <dbReference type="NCBI Taxonomy" id="1673"/>
    <lineage>
        <taxon>Bacteria</taxon>
        <taxon>Pseudomonadati</taxon>
        <taxon>Pseudomonadota</taxon>
        <taxon>Alphaproteobacteria</taxon>
        <taxon>Hyphomicrobiales</taxon>
        <taxon>Rhizobiaceae</taxon>
        <taxon>Rhizobium/Agrobacterium group</taxon>
        <taxon>Rhizobium</taxon>
    </lineage>
</organism>
<proteinExistence type="predicted"/>
<dbReference type="EMBL" id="JADBEC010000002">
    <property type="protein sequence ID" value="MBE1509223.1"/>
    <property type="molecule type" value="Genomic_DNA"/>
</dbReference>
<evidence type="ECO:0000313" key="2">
    <source>
        <dbReference type="Proteomes" id="UP000620262"/>
    </source>
</evidence>
<name>A0ABR9J182_RHIVS</name>
<keyword evidence="2" id="KW-1185">Reference proteome</keyword>
<evidence type="ECO:0000313" key="1">
    <source>
        <dbReference type="EMBL" id="MBE1509223.1"/>
    </source>
</evidence>